<proteinExistence type="predicted"/>
<reference evidence="2 3" key="1">
    <citation type="journal article" date="2019" name="Environ. Microbiol.">
        <title>At the nexus of three kingdoms: the genome of the mycorrhizal fungus Gigaspora margarita provides insights into plant, endobacterial and fungal interactions.</title>
        <authorList>
            <person name="Venice F."/>
            <person name="Ghignone S."/>
            <person name="Salvioli di Fossalunga A."/>
            <person name="Amselem J."/>
            <person name="Novero M."/>
            <person name="Xianan X."/>
            <person name="Sedzielewska Toro K."/>
            <person name="Morin E."/>
            <person name="Lipzen A."/>
            <person name="Grigoriev I.V."/>
            <person name="Henrissat B."/>
            <person name="Martin F.M."/>
            <person name="Bonfante P."/>
        </authorList>
    </citation>
    <scope>NUCLEOTIDE SEQUENCE [LARGE SCALE GENOMIC DNA]</scope>
    <source>
        <strain evidence="2 3">BEG34</strain>
    </source>
</reference>
<gene>
    <name evidence="2" type="ORF">F8M41_004612</name>
</gene>
<protein>
    <submittedName>
        <fullName evidence="2">Uncharacterized protein</fullName>
    </submittedName>
</protein>
<dbReference type="EMBL" id="WTPW01001422">
    <property type="protein sequence ID" value="KAF0436903.1"/>
    <property type="molecule type" value="Genomic_DNA"/>
</dbReference>
<feature type="region of interest" description="Disordered" evidence="1">
    <location>
        <begin position="26"/>
        <end position="104"/>
    </location>
</feature>
<feature type="compositionally biased region" description="Basic and acidic residues" evidence="1">
    <location>
        <begin position="26"/>
        <end position="42"/>
    </location>
</feature>
<comment type="caution">
    <text evidence="2">The sequence shown here is derived from an EMBL/GenBank/DDBJ whole genome shotgun (WGS) entry which is preliminary data.</text>
</comment>
<organism evidence="2 3">
    <name type="scientific">Gigaspora margarita</name>
    <dbReference type="NCBI Taxonomy" id="4874"/>
    <lineage>
        <taxon>Eukaryota</taxon>
        <taxon>Fungi</taxon>
        <taxon>Fungi incertae sedis</taxon>
        <taxon>Mucoromycota</taxon>
        <taxon>Glomeromycotina</taxon>
        <taxon>Glomeromycetes</taxon>
        <taxon>Diversisporales</taxon>
        <taxon>Gigasporaceae</taxon>
        <taxon>Gigaspora</taxon>
    </lineage>
</organism>
<dbReference type="AlphaFoldDB" id="A0A8H4A7J5"/>
<feature type="compositionally biased region" description="Basic and acidic residues" evidence="1">
    <location>
        <begin position="67"/>
        <end position="104"/>
    </location>
</feature>
<keyword evidence="3" id="KW-1185">Reference proteome</keyword>
<sequence>MQYSTYIMMNSSAKVYLLAVATKAAHRSDRQEARKNMQKESSNENSATGLGEGAGKIGSIETASDENELKERFDLGHRYRSDDGDSCMKKELNDNRLNDIEIRE</sequence>
<name>A0A8H4A7J5_GIGMA</name>
<dbReference type="Proteomes" id="UP000439903">
    <property type="component" value="Unassembled WGS sequence"/>
</dbReference>
<evidence type="ECO:0000313" key="3">
    <source>
        <dbReference type="Proteomes" id="UP000439903"/>
    </source>
</evidence>
<accession>A0A8H4A7J5</accession>
<evidence type="ECO:0000313" key="2">
    <source>
        <dbReference type="EMBL" id="KAF0436903.1"/>
    </source>
</evidence>
<evidence type="ECO:0000256" key="1">
    <source>
        <dbReference type="SAM" id="MobiDB-lite"/>
    </source>
</evidence>